<dbReference type="SUPFAM" id="SSF69618">
    <property type="entry name" value="HemD-like"/>
    <property type="match status" value="1"/>
</dbReference>
<evidence type="ECO:0000256" key="5">
    <source>
        <dbReference type="ARBA" id="ARBA00023244"/>
    </source>
</evidence>
<evidence type="ECO:0000313" key="11">
    <source>
        <dbReference type="EMBL" id="MEL0629523.1"/>
    </source>
</evidence>
<dbReference type="PANTHER" id="PTHR38042">
    <property type="entry name" value="UROPORPHYRINOGEN-III SYNTHASE, CHLOROPLASTIC"/>
    <property type="match status" value="1"/>
</dbReference>
<feature type="domain" description="Tetrapyrrole biosynthesis uroporphyrinogen III synthase" evidence="10">
    <location>
        <begin position="21"/>
        <end position="228"/>
    </location>
</feature>
<comment type="similarity">
    <text evidence="2 9">Belongs to the uroporphyrinogen-III synthase family.</text>
</comment>
<comment type="function">
    <text evidence="6 9">Catalyzes cyclization of the linear tetrapyrrole, hydroxymethylbilane, to the macrocyclic uroporphyrinogen III.</text>
</comment>
<dbReference type="PANTHER" id="PTHR38042:SF1">
    <property type="entry name" value="UROPORPHYRINOGEN-III SYNTHASE, CHLOROPLASTIC"/>
    <property type="match status" value="1"/>
</dbReference>
<evidence type="ECO:0000256" key="6">
    <source>
        <dbReference type="ARBA" id="ARBA00037589"/>
    </source>
</evidence>
<keyword evidence="4 9" id="KW-0456">Lyase</keyword>
<dbReference type="InterPro" id="IPR036108">
    <property type="entry name" value="4pyrrol_syn_uPrphyn_synt_sf"/>
</dbReference>
<evidence type="ECO:0000256" key="7">
    <source>
        <dbReference type="ARBA" id="ARBA00040167"/>
    </source>
</evidence>
<accession>A0ABU9GQD1</accession>
<protein>
    <recommendedName>
        <fullName evidence="7 9">Uroporphyrinogen-III synthase</fullName>
        <ecNumber evidence="3 9">4.2.1.75</ecNumber>
    </recommendedName>
</protein>
<dbReference type="Pfam" id="PF02602">
    <property type="entry name" value="HEM4"/>
    <property type="match status" value="1"/>
</dbReference>
<evidence type="ECO:0000256" key="8">
    <source>
        <dbReference type="ARBA" id="ARBA00048617"/>
    </source>
</evidence>
<comment type="caution">
    <text evidence="11">The sequence shown here is derived from an EMBL/GenBank/DDBJ whole genome shotgun (WGS) entry which is preliminary data.</text>
</comment>
<dbReference type="InterPro" id="IPR039793">
    <property type="entry name" value="UROS/Hem4"/>
</dbReference>
<reference evidence="11 12" key="1">
    <citation type="submission" date="2024-02" db="EMBL/GenBank/DDBJ databases">
        <title>Bacteria isolated from the canopy kelp, Nereocystis luetkeana.</title>
        <authorList>
            <person name="Pfister C.A."/>
            <person name="Younker I.T."/>
            <person name="Light S.H."/>
        </authorList>
    </citation>
    <scope>NUCLEOTIDE SEQUENCE [LARGE SCALE GENOMIC DNA]</scope>
    <source>
        <strain evidence="11 12">TI.1.05</strain>
    </source>
</reference>
<name>A0ABU9GQD1_9GAMM</name>
<dbReference type="EC" id="4.2.1.75" evidence="3 9"/>
<keyword evidence="5 9" id="KW-0627">Porphyrin biosynthesis</keyword>
<evidence type="ECO:0000256" key="4">
    <source>
        <dbReference type="ARBA" id="ARBA00023239"/>
    </source>
</evidence>
<dbReference type="Proteomes" id="UP001369082">
    <property type="component" value="Unassembled WGS sequence"/>
</dbReference>
<sequence>MSLKPRLLVTRFEPHASLLTSQLNSIGCFAIAQPLLTVNSMSDSSMVSSITSGDFDIIIAISGNAVKFANQQMSDDWPDATYVAVGQSTRKQLMDVTGQPVLCPESRFDSEGVLALDALKQINSKRILIICGKGGRDLLEMKLAERGAIVDLFQVYKRIKIDLNGHELVNNWQQGAINGVIISSIEILSQLFTLVPSKDVKWLLGLTLYVPSQRVANHAYKLGAQHVVLLPSLKTEEVTEFFNLGNGHSV</sequence>
<comment type="pathway">
    <text evidence="1 9">Porphyrin-containing compound metabolism; protoporphyrin-IX biosynthesis; coproporphyrinogen-III from 5-aminolevulinate: step 3/4.</text>
</comment>
<dbReference type="GO" id="GO:0004852">
    <property type="term" value="F:uroporphyrinogen-III synthase activity"/>
    <property type="evidence" value="ECO:0007669"/>
    <property type="project" value="UniProtKB-EC"/>
</dbReference>
<dbReference type="CDD" id="cd06578">
    <property type="entry name" value="HemD"/>
    <property type="match status" value="1"/>
</dbReference>
<organism evidence="11 12">
    <name type="scientific">Psychromonas aquatilis</name>
    <dbReference type="NCBI Taxonomy" id="2005072"/>
    <lineage>
        <taxon>Bacteria</taxon>
        <taxon>Pseudomonadati</taxon>
        <taxon>Pseudomonadota</taxon>
        <taxon>Gammaproteobacteria</taxon>
        <taxon>Alteromonadales</taxon>
        <taxon>Psychromonadaceae</taxon>
        <taxon>Psychromonas</taxon>
    </lineage>
</organism>
<gene>
    <name evidence="11" type="ORF">V6256_07870</name>
</gene>
<proteinExistence type="inferred from homology"/>
<evidence type="ECO:0000256" key="9">
    <source>
        <dbReference type="RuleBase" id="RU366031"/>
    </source>
</evidence>
<evidence type="ECO:0000313" key="12">
    <source>
        <dbReference type="Proteomes" id="UP001369082"/>
    </source>
</evidence>
<dbReference type="Gene3D" id="3.40.50.10090">
    <property type="match status" value="2"/>
</dbReference>
<evidence type="ECO:0000256" key="1">
    <source>
        <dbReference type="ARBA" id="ARBA00004772"/>
    </source>
</evidence>
<evidence type="ECO:0000256" key="3">
    <source>
        <dbReference type="ARBA" id="ARBA00013109"/>
    </source>
</evidence>
<evidence type="ECO:0000256" key="2">
    <source>
        <dbReference type="ARBA" id="ARBA00008133"/>
    </source>
</evidence>
<dbReference type="RefSeq" id="WP_341597551.1">
    <property type="nucleotide sequence ID" value="NZ_JBAKAZ010000024.1"/>
</dbReference>
<dbReference type="InterPro" id="IPR003754">
    <property type="entry name" value="4pyrrol_synth_uPrphyn_synth"/>
</dbReference>
<dbReference type="EMBL" id="JBAKAZ010000024">
    <property type="protein sequence ID" value="MEL0629523.1"/>
    <property type="molecule type" value="Genomic_DNA"/>
</dbReference>
<keyword evidence="12" id="KW-1185">Reference proteome</keyword>
<comment type="catalytic activity">
    <reaction evidence="8 9">
        <text>hydroxymethylbilane = uroporphyrinogen III + H2O</text>
        <dbReference type="Rhea" id="RHEA:18965"/>
        <dbReference type="ChEBI" id="CHEBI:15377"/>
        <dbReference type="ChEBI" id="CHEBI:57308"/>
        <dbReference type="ChEBI" id="CHEBI:57845"/>
        <dbReference type="EC" id="4.2.1.75"/>
    </reaction>
</comment>
<evidence type="ECO:0000259" key="10">
    <source>
        <dbReference type="Pfam" id="PF02602"/>
    </source>
</evidence>